<gene>
    <name evidence="3" type="ORF">TT172_LOCUS7819</name>
</gene>
<feature type="transmembrane region" description="Helical" evidence="2">
    <location>
        <begin position="221"/>
        <end position="242"/>
    </location>
</feature>
<feature type="compositionally biased region" description="Low complexity" evidence="1">
    <location>
        <begin position="253"/>
        <end position="269"/>
    </location>
</feature>
<reference evidence="3 4" key="1">
    <citation type="submission" date="2018-04" db="EMBL/GenBank/DDBJ databases">
        <authorList>
            <person name="Huttner S."/>
            <person name="Dainat J."/>
        </authorList>
    </citation>
    <scope>NUCLEOTIDE SEQUENCE [LARGE SCALE GENOMIC DNA]</scope>
</reference>
<dbReference type="EMBL" id="OUUZ01000015">
    <property type="protein sequence ID" value="SPQ25400.1"/>
    <property type="molecule type" value="Genomic_DNA"/>
</dbReference>
<organism evidence="3 4">
    <name type="scientific">Thermothielavioides terrestris</name>
    <dbReference type="NCBI Taxonomy" id="2587410"/>
    <lineage>
        <taxon>Eukaryota</taxon>
        <taxon>Fungi</taxon>
        <taxon>Dikarya</taxon>
        <taxon>Ascomycota</taxon>
        <taxon>Pezizomycotina</taxon>
        <taxon>Sordariomycetes</taxon>
        <taxon>Sordariomycetidae</taxon>
        <taxon>Sordariales</taxon>
        <taxon>Chaetomiaceae</taxon>
        <taxon>Thermothielavioides</taxon>
    </lineage>
</organism>
<keyword evidence="2" id="KW-0472">Membrane</keyword>
<evidence type="ECO:0000313" key="4">
    <source>
        <dbReference type="Proteomes" id="UP000289323"/>
    </source>
</evidence>
<feature type="region of interest" description="Disordered" evidence="1">
    <location>
        <begin position="45"/>
        <end position="70"/>
    </location>
</feature>
<evidence type="ECO:0000313" key="3">
    <source>
        <dbReference type="EMBL" id="SPQ25400.1"/>
    </source>
</evidence>
<keyword evidence="2" id="KW-0812">Transmembrane</keyword>
<feature type="compositionally biased region" description="Pro residues" evidence="1">
    <location>
        <begin position="54"/>
        <end position="67"/>
    </location>
</feature>
<evidence type="ECO:0000256" key="1">
    <source>
        <dbReference type="SAM" id="MobiDB-lite"/>
    </source>
</evidence>
<evidence type="ECO:0000256" key="2">
    <source>
        <dbReference type="SAM" id="Phobius"/>
    </source>
</evidence>
<feature type="transmembrane region" description="Helical" evidence="2">
    <location>
        <begin position="68"/>
        <end position="87"/>
    </location>
</feature>
<proteinExistence type="predicted"/>
<dbReference type="AlphaFoldDB" id="A0A446BSQ0"/>
<sequence length="591" mass="58520">MPVYHPPTPFHLPTPTIPRYSDTPPASNSATTPCCFGCVADTAGTSKTGNRSPSPRPPLPPPLPLPTASPLAPVATPAAAVFPLTLLPRKKAPKSNATSCSLSQSSLAFSSGVGLMPRSLSPPLPPFSSDDDDRFRRHPRPRLMRRFHRTKVMTTTKRMVPAAAPTPTPILAARDMPCEEGEGVVDGLLLLLLPLEEEEESVLVSSTVVLGSPLVFWRMGAVLGLVFWGVGAVLVLVLLLMLPSPLSELEALGPELPESTPSTAATAPVGAGGTKTDVSVEPPTVIRVRTGDADADGCSAGAGMDVCASVGAALAVVAAGAAVDAGGLDWPAEESAGGRAAAGVEAEATPAFAEEGAGAAAAAEVADAGAGAGIDTVDASCVDSGGGAGGATGCVCWAPGACWPAVEAGGACSIAEAGACSEVGSGVGTELAGVESGIGSWVGSWVVCSGAEVCAAVCAADSAEVFAGSVAAGSGLGSGEPVAGGSWASADVVAAAALPLPSKPVGPTTGSRIGPRTLVAAATPLPTNPSTSPAAETFPDEPDPSTAELLAASLLFSTPSAKPNWAAASAACSQRTRMTSIVAPRRSRNGN</sequence>
<feature type="compositionally biased region" description="Pro residues" evidence="1">
    <location>
        <begin position="1"/>
        <end position="16"/>
    </location>
</feature>
<name>A0A446BSQ0_9PEZI</name>
<dbReference type="Proteomes" id="UP000289323">
    <property type="component" value="Unassembled WGS sequence"/>
</dbReference>
<feature type="region of interest" description="Disordered" evidence="1">
    <location>
        <begin position="253"/>
        <end position="276"/>
    </location>
</feature>
<protein>
    <submittedName>
        <fullName evidence="3">Dd037cf0-2476-49c9-a6ea-de0249af7290</fullName>
    </submittedName>
</protein>
<feature type="region of interest" description="Disordered" evidence="1">
    <location>
        <begin position="1"/>
        <end position="25"/>
    </location>
</feature>
<keyword evidence="2" id="KW-1133">Transmembrane helix</keyword>
<feature type="region of interest" description="Disordered" evidence="1">
    <location>
        <begin position="522"/>
        <end position="544"/>
    </location>
</feature>
<accession>A0A446BSQ0</accession>